<protein>
    <submittedName>
        <fullName evidence="2">Uncharacterized protein</fullName>
    </submittedName>
</protein>
<reference evidence="2" key="2">
    <citation type="submission" date="2023-06" db="EMBL/GenBank/DDBJ databases">
        <authorList>
            <person name="Ma L."/>
            <person name="Liu K.-W."/>
            <person name="Li Z."/>
            <person name="Hsiao Y.-Y."/>
            <person name="Qi Y."/>
            <person name="Fu T."/>
            <person name="Tang G."/>
            <person name="Zhang D."/>
            <person name="Sun W.-H."/>
            <person name="Liu D.-K."/>
            <person name="Li Y."/>
            <person name="Chen G.-Z."/>
            <person name="Liu X.-D."/>
            <person name="Liao X.-Y."/>
            <person name="Jiang Y.-T."/>
            <person name="Yu X."/>
            <person name="Hao Y."/>
            <person name="Huang J."/>
            <person name="Zhao X.-W."/>
            <person name="Ke S."/>
            <person name="Chen Y.-Y."/>
            <person name="Wu W.-L."/>
            <person name="Hsu J.-L."/>
            <person name="Lin Y.-F."/>
            <person name="Huang M.-D."/>
            <person name="Li C.-Y."/>
            <person name="Huang L."/>
            <person name="Wang Z.-W."/>
            <person name="Zhao X."/>
            <person name="Zhong W.-Y."/>
            <person name="Peng D.-H."/>
            <person name="Ahmad S."/>
            <person name="Lan S."/>
            <person name="Zhang J.-S."/>
            <person name="Tsai W.-C."/>
            <person name="Van De Peer Y."/>
            <person name="Liu Z.-J."/>
        </authorList>
    </citation>
    <scope>NUCLEOTIDE SEQUENCE</scope>
    <source>
        <strain evidence="2">SCP</strain>
        <tissue evidence="2">Leaves</tissue>
    </source>
</reference>
<accession>A0AAV9A5R4</accession>
<feature type="region of interest" description="Disordered" evidence="1">
    <location>
        <begin position="1"/>
        <end position="31"/>
    </location>
</feature>
<sequence>MPLRPTLPAPLHGEVRRSLRQRPNRRPMAASVAATKKVFSGGGGGLPVQATAAGGVA</sequence>
<evidence type="ECO:0000256" key="1">
    <source>
        <dbReference type="SAM" id="MobiDB-lite"/>
    </source>
</evidence>
<evidence type="ECO:0000313" key="2">
    <source>
        <dbReference type="EMBL" id="KAK1259522.1"/>
    </source>
</evidence>
<dbReference type="Proteomes" id="UP001179952">
    <property type="component" value="Unassembled WGS sequence"/>
</dbReference>
<organism evidence="2 3">
    <name type="scientific">Acorus gramineus</name>
    <name type="common">Dwarf sweet flag</name>
    <dbReference type="NCBI Taxonomy" id="55184"/>
    <lineage>
        <taxon>Eukaryota</taxon>
        <taxon>Viridiplantae</taxon>
        <taxon>Streptophyta</taxon>
        <taxon>Embryophyta</taxon>
        <taxon>Tracheophyta</taxon>
        <taxon>Spermatophyta</taxon>
        <taxon>Magnoliopsida</taxon>
        <taxon>Liliopsida</taxon>
        <taxon>Acoraceae</taxon>
        <taxon>Acorus</taxon>
    </lineage>
</organism>
<dbReference type="EMBL" id="JAUJYN010000012">
    <property type="protein sequence ID" value="KAK1259522.1"/>
    <property type="molecule type" value="Genomic_DNA"/>
</dbReference>
<name>A0AAV9A5R4_ACOGR</name>
<evidence type="ECO:0000313" key="3">
    <source>
        <dbReference type="Proteomes" id="UP001179952"/>
    </source>
</evidence>
<gene>
    <name evidence="2" type="ORF">QJS04_geneDACA021406</name>
</gene>
<comment type="caution">
    <text evidence="2">The sequence shown here is derived from an EMBL/GenBank/DDBJ whole genome shotgun (WGS) entry which is preliminary data.</text>
</comment>
<keyword evidence="3" id="KW-1185">Reference proteome</keyword>
<proteinExistence type="predicted"/>
<dbReference type="AlphaFoldDB" id="A0AAV9A5R4"/>
<reference evidence="2" key="1">
    <citation type="journal article" date="2023" name="Nat. Commun.">
        <title>Diploid and tetraploid genomes of Acorus and the evolution of monocots.</title>
        <authorList>
            <person name="Ma L."/>
            <person name="Liu K.W."/>
            <person name="Li Z."/>
            <person name="Hsiao Y.Y."/>
            <person name="Qi Y."/>
            <person name="Fu T."/>
            <person name="Tang G.D."/>
            <person name="Zhang D."/>
            <person name="Sun W.H."/>
            <person name="Liu D.K."/>
            <person name="Li Y."/>
            <person name="Chen G.Z."/>
            <person name="Liu X.D."/>
            <person name="Liao X.Y."/>
            <person name="Jiang Y.T."/>
            <person name="Yu X."/>
            <person name="Hao Y."/>
            <person name="Huang J."/>
            <person name="Zhao X.W."/>
            <person name="Ke S."/>
            <person name="Chen Y.Y."/>
            <person name="Wu W.L."/>
            <person name="Hsu J.L."/>
            <person name="Lin Y.F."/>
            <person name="Huang M.D."/>
            <person name="Li C.Y."/>
            <person name="Huang L."/>
            <person name="Wang Z.W."/>
            <person name="Zhao X."/>
            <person name="Zhong W.Y."/>
            <person name="Peng D.H."/>
            <person name="Ahmad S."/>
            <person name="Lan S."/>
            <person name="Zhang J.S."/>
            <person name="Tsai W.C."/>
            <person name="Van de Peer Y."/>
            <person name="Liu Z.J."/>
        </authorList>
    </citation>
    <scope>NUCLEOTIDE SEQUENCE</scope>
    <source>
        <strain evidence="2">SCP</strain>
    </source>
</reference>